<feature type="region of interest" description="Disordered" evidence="7">
    <location>
        <begin position="664"/>
        <end position="726"/>
    </location>
</feature>
<protein>
    <recommendedName>
        <fullName evidence="2">methionyl-tRNA formyltransferase</fullName>
        <ecNumber evidence="2">2.1.2.9</ecNumber>
    </recommendedName>
</protein>
<feature type="compositionally biased region" description="Pro residues" evidence="7">
    <location>
        <begin position="713"/>
        <end position="726"/>
    </location>
</feature>
<evidence type="ECO:0000256" key="2">
    <source>
        <dbReference type="ARBA" id="ARBA00012261"/>
    </source>
</evidence>
<dbReference type="SUPFAM" id="SSF53328">
    <property type="entry name" value="Formyltransferase"/>
    <property type="match status" value="1"/>
</dbReference>
<feature type="region of interest" description="Disordered" evidence="7">
    <location>
        <begin position="1124"/>
        <end position="1174"/>
    </location>
</feature>
<feature type="domain" description="Formyl transferase N-terminal" evidence="8">
    <location>
        <begin position="107"/>
        <end position="179"/>
    </location>
</feature>
<reference evidence="10 11" key="1">
    <citation type="submission" date="2016-10" db="EMBL/GenBank/DDBJ databases">
        <title>Genome sequencing of Aspergillus oryzae BCC7051.</title>
        <authorList>
            <person name="Thammarongtham C."/>
            <person name="Vorapreeda T."/>
            <person name="Nookaew I."/>
            <person name="Srisuk T."/>
            <person name="Land M."/>
            <person name="Jeennor S."/>
            <person name="Laoteng K."/>
        </authorList>
    </citation>
    <scope>NUCLEOTIDE SEQUENCE [LARGE SCALE GENOMIC DNA]</scope>
    <source>
        <strain evidence="10 11">BCC7051</strain>
    </source>
</reference>
<dbReference type="Pfam" id="PF00551">
    <property type="entry name" value="Formyl_trans_N"/>
    <property type="match status" value="1"/>
</dbReference>
<feature type="compositionally biased region" description="Low complexity" evidence="7">
    <location>
        <begin position="1044"/>
        <end position="1055"/>
    </location>
</feature>
<evidence type="ECO:0000256" key="4">
    <source>
        <dbReference type="ARBA" id="ARBA00022989"/>
    </source>
</evidence>
<organism evidence="10 11">
    <name type="scientific">Aspergillus oryzae</name>
    <name type="common">Yellow koji mold</name>
    <dbReference type="NCBI Taxonomy" id="5062"/>
    <lineage>
        <taxon>Eukaryota</taxon>
        <taxon>Fungi</taxon>
        <taxon>Dikarya</taxon>
        <taxon>Ascomycota</taxon>
        <taxon>Pezizomycotina</taxon>
        <taxon>Eurotiomycetes</taxon>
        <taxon>Eurotiomycetidae</taxon>
        <taxon>Eurotiales</taxon>
        <taxon>Aspergillaceae</taxon>
        <taxon>Aspergillus</taxon>
        <taxon>Aspergillus subgen. Circumdati</taxon>
    </lineage>
</organism>
<feature type="compositionally biased region" description="Basic and acidic residues" evidence="7">
    <location>
        <begin position="1084"/>
        <end position="1100"/>
    </location>
</feature>
<evidence type="ECO:0000256" key="3">
    <source>
        <dbReference type="ARBA" id="ARBA00022692"/>
    </source>
</evidence>
<dbReference type="CDD" id="cd08646">
    <property type="entry name" value="FMT_core_Met-tRNA-FMT_N"/>
    <property type="match status" value="1"/>
</dbReference>
<dbReference type="InterPro" id="IPR042321">
    <property type="entry name" value="Ima1"/>
</dbReference>
<dbReference type="InterPro" id="IPR041711">
    <property type="entry name" value="Met-tRNA-FMT_N"/>
</dbReference>
<dbReference type="Proteomes" id="UP000190312">
    <property type="component" value="Unassembled WGS sequence"/>
</dbReference>
<dbReference type="PANTHER" id="PTHR28538">
    <property type="entry name" value="INTEGRAL INNER NUCLEAR MEMBRANE PROTEIN IMA1"/>
    <property type="match status" value="1"/>
</dbReference>
<dbReference type="GO" id="GO:0071765">
    <property type="term" value="P:nuclear inner membrane organization"/>
    <property type="evidence" value="ECO:0007669"/>
    <property type="project" value="InterPro"/>
</dbReference>
<evidence type="ECO:0000256" key="1">
    <source>
        <dbReference type="ARBA" id="ARBA00004473"/>
    </source>
</evidence>
<evidence type="ECO:0000259" key="9">
    <source>
        <dbReference type="Pfam" id="PF09779"/>
    </source>
</evidence>
<comment type="subcellular location">
    <subcellularLocation>
        <location evidence="1">Nucleus inner membrane</location>
        <topology evidence="1">Multi-pass membrane protein</topology>
    </subcellularLocation>
</comment>
<feature type="compositionally biased region" description="Polar residues" evidence="7">
    <location>
        <begin position="681"/>
        <end position="701"/>
    </location>
</feature>
<dbReference type="OrthoDB" id="5966927at2759"/>
<gene>
    <name evidence="10" type="ORF">OAory_01065740</name>
</gene>
<dbReference type="PANTHER" id="PTHR28538:SF1">
    <property type="entry name" value="INTEGRAL INNER NUCLEAR MEMBRANE PROTEIN IMA1"/>
    <property type="match status" value="1"/>
</dbReference>
<evidence type="ECO:0000259" key="8">
    <source>
        <dbReference type="Pfam" id="PF00551"/>
    </source>
</evidence>
<dbReference type="EMBL" id="MKZY01000004">
    <property type="protein sequence ID" value="OOO10766.1"/>
    <property type="molecule type" value="Genomic_DNA"/>
</dbReference>
<dbReference type="VEuPathDB" id="FungiDB:AO090003001560"/>
<dbReference type="GO" id="GO:0034992">
    <property type="term" value="C:microtubule organizing center attachment site"/>
    <property type="evidence" value="ECO:0007669"/>
    <property type="project" value="TreeGrafter"/>
</dbReference>
<feature type="region of interest" description="Disordered" evidence="7">
    <location>
        <begin position="370"/>
        <end position="390"/>
    </location>
</feature>
<dbReference type="Pfam" id="PF09779">
    <property type="entry name" value="Ima1_N"/>
    <property type="match status" value="1"/>
</dbReference>
<dbReference type="GO" id="GO:0004479">
    <property type="term" value="F:methionyl-tRNA formyltransferase activity"/>
    <property type="evidence" value="ECO:0007669"/>
    <property type="project" value="UniProtKB-EC"/>
</dbReference>
<dbReference type="GO" id="GO:0044732">
    <property type="term" value="C:mitotic spindle pole body"/>
    <property type="evidence" value="ECO:0007669"/>
    <property type="project" value="TreeGrafter"/>
</dbReference>
<dbReference type="eggNOG" id="KOG4623">
    <property type="taxonomic scope" value="Eukaryota"/>
</dbReference>
<keyword evidence="6" id="KW-0539">Nucleus</keyword>
<sequence length="1174" mass="130252">MFLPRGPGALCIYRNAGTSRYFAHRFFATRSYEPLRILFCGSDEFSIASLNALHKEHLDRPDRISSIDVVCRPVPIKAAATDLSLPVHEIDTFRGWTPPVLPGGPINLIVAVSFGLFVPPRILHGAKYGGLNVHPSLLPDFRGPAPLHHTLLAGRTRTGVTLQTLDLKDFDHGVILQQTPSPGFEIPNPESCTVPELLNLVAPKGAEILVDGIRKGLFVPPVHDAGWRSPEEHESLIHAAKIKPEDRHIDWANWTWLDISRRIRVLGPLWSKALVINDATANPSSFQYRRVIFTEMEEVEPMKGSEAYAVVPGLPFVDGAHPIESRQGKGVYVFTQDGKLLRINQMKVEGEQNADALRAALKARMKGQIADPPAADTNPNVHGSDVSSTPFESTDITGSGLFCAQCIRNQHLFTSALAAYFPPTDDPNYGAYEQEYPKFRKNLEERYPQVCAKCEPRVKDRIRQAGYEAKSDHLRRMMDRSKAGRAARHARKWNWRSLLLYAGAMTYWASVAGQLSWNLVGALVTDELLRDPDDLLTPASIVKCVQQTLETRRMPSYCFVDLAPYAGLSLVAGILSAWYNPKLRFKVEGRAGRFVGLGEYYQVQLIVMVVRCVFWALLRDPSANGLQSHLPPTLHMFMFIFTALSVLFSRRIAQYDTRPLVNWADNTPAATPARGRGESPVYTTGSKQLLTSPSERLQQGTPRFPLEKLATPRPVPEEPTFPTPPPEGDDMDWTPSVQHNVTPTVSVHQRERKSVLDGPLPFYGSLPAAPKPPSWNLRNQPVQRQKPIEQVVERNPFHRTPAQPSSPWARNNGPFDTAFAPPKFFPMSDHAASTGLESLFDKAFTIKSPEDEDHGAWQSQQQTTNTRPHQSVDLHSYFIFQYLRLGLLLSSIAAWLVSQYGHISLPGDCIEVASLGSASLIAGFALLEALKQPLAQWNGMEILVYFAELVAAVHLGGNLPQVSYERHYFDRYGKLLLIFMTVQEALGLLSLYRFSSAISSGQVPQANQNQPPPAGLPSTSPRLENSSGQELQSVTTQQSVPPLSFSSTVTGSSFSAQTPEARRHHHFPSYDGGHQDYSFSLKSLKGDESDVSDPLDRDSDTETTVTTATTATNATIRNIRYGRSGSDAFLSPRRSELGPGIGGLSLDDEPSRRMTRSQTQKLRRFPGRGNVRTK</sequence>
<keyword evidence="3" id="KW-0812">Transmembrane</keyword>
<comment type="caution">
    <text evidence="10">The sequence shown here is derived from an EMBL/GenBank/DDBJ whole genome shotgun (WGS) entry which is preliminary data.</text>
</comment>
<dbReference type="InterPro" id="IPR036477">
    <property type="entry name" value="Formyl_transf_N_sf"/>
</dbReference>
<dbReference type="InterPro" id="IPR018617">
    <property type="entry name" value="Ima1_N"/>
</dbReference>
<dbReference type="EC" id="2.1.2.9" evidence="2"/>
<evidence type="ECO:0000313" key="10">
    <source>
        <dbReference type="EMBL" id="OOO10766.1"/>
    </source>
</evidence>
<keyword evidence="5" id="KW-0472">Membrane</keyword>
<feature type="compositionally biased region" description="Basic residues" evidence="7">
    <location>
        <begin position="1161"/>
        <end position="1174"/>
    </location>
</feature>
<dbReference type="GO" id="GO:0034506">
    <property type="term" value="C:chromosome, centromeric core domain"/>
    <property type="evidence" value="ECO:0007669"/>
    <property type="project" value="TreeGrafter"/>
</dbReference>
<dbReference type="AlphaFoldDB" id="A0A1S9DPE4"/>
<dbReference type="GO" id="GO:0005637">
    <property type="term" value="C:nuclear inner membrane"/>
    <property type="evidence" value="ECO:0007669"/>
    <property type="project" value="UniProtKB-SubCell"/>
</dbReference>
<evidence type="ECO:0000256" key="5">
    <source>
        <dbReference type="ARBA" id="ARBA00023136"/>
    </source>
</evidence>
<dbReference type="FunFam" id="3.40.50.12230:FF:000004">
    <property type="entry name" value="Methionyl-tRNA formyltransferase family protein, putative"/>
    <property type="match status" value="1"/>
</dbReference>
<proteinExistence type="predicted"/>
<feature type="compositionally biased region" description="Polar residues" evidence="7">
    <location>
        <begin position="1017"/>
        <end position="1041"/>
    </location>
</feature>
<accession>A0A1S9DPE4</accession>
<evidence type="ECO:0000313" key="11">
    <source>
        <dbReference type="Proteomes" id="UP000190312"/>
    </source>
</evidence>
<dbReference type="InterPro" id="IPR002376">
    <property type="entry name" value="Formyl_transf_N"/>
</dbReference>
<dbReference type="Gene3D" id="3.40.50.12230">
    <property type="match status" value="1"/>
</dbReference>
<name>A0A1S9DPE4_ASPOZ</name>
<feature type="compositionally biased region" description="Polar residues" evidence="7">
    <location>
        <begin position="377"/>
        <end position="390"/>
    </location>
</feature>
<feature type="region of interest" description="Disordered" evidence="7">
    <location>
        <begin position="1002"/>
        <end position="1102"/>
    </location>
</feature>
<keyword evidence="4" id="KW-1133">Transmembrane helix</keyword>
<evidence type="ECO:0000256" key="6">
    <source>
        <dbReference type="ARBA" id="ARBA00023242"/>
    </source>
</evidence>
<feature type="domain" description="Ima1 N-terminal" evidence="9">
    <location>
        <begin position="365"/>
        <end position="458"/>
    </location>
</feature>
<evidence type="ECO:0000256" key="7">
    <source>
        <dbReference type="SAM" id="MobiDB-lite"/>
    </source>
</evidence>